<proteinExistence type="predicted"/>
<accession>A0A7E4VUK1</accession>
<dbReference type="WBParaSite" id="Pan_g2568.t1">
    <property type="protein sequence ID" value="Pan_g2568.t1"/>
    <property type="gene ID" value="Pan_g2568"/>
</dbReference>
<reference evidence="2" key="1">
    <citation type="journal article" date="2013" name="Genetics">
        <title>The draft genome and transcriptome of Panagrellus redivivus are shaped by the harsh demands of a free-living lifestyle.</title>
        <authorList>
            <person name="Srinivasan J."/>
            <person name="Dillman A.R."/>
            <person name="Macchietto M.G."/>
            <person name="Heikkinen L."/>
            <person name="Lakso M."/>
            <person name="Fracchia K.M."/>
            <person name="Antoshechkin I."/>
            <person name="Mortazavi A."/>
            <person name="Wong G."/>
            <person name="Sternberg P.W."/>
        </authorList>
    </citation>
    <scope>NUCLEOTIDE SEQUENCE [LARGE SCALE GENOMIC DNA]</scope>
    <source>
        <strain evidence="2">MT8872</strain>
    </source>
</reference>
<evidence type="ECO:0000256" key="1">
    <source>
        <dbReference type="SAM" id="Phobius"/>
    </source>
</evidence>
<keyword evidence="1" id="KW-1133">Transmembrane helix</keyword>
<keyword evidence="1" id="KW-0472">Membrane</keyword>
<name>A0A7E4VUK1_PANRE</name>
<evidence type="ECO:0000313" key="3">
    <source>
        <dbReference type="WBParaSite" id="Pan_g2568.t1"/>
    </source>
</evidence>
<protein>
    <submittedName>
        <fullName evidence="3">Activin_recp domain-containing protein</fullName>
    </submittedName>
</protein>
<sequence length="122" mass="13440">MRSFLYTCIAFSIIENIVNGEFECFVGDGSVYIPQPCTSNTTWCLKFVNSDNGDALRLCDNADEICPKFGDNCDHVKTPDIDSLPYSSLMCCCQGDRCNSASKYGLQFGLALALGSIYVLIY</sequence>
<organism evidence="2 3">
    <name type="scientific">Panagrellus redivivus</name>
    <name type="common">Microworm</name>
    <dbReference type="NCBI Taxonomy" id="6233"/>
    <lineage>
        <taxon>Eukaryota</taxon>
        <taxon>Metazoa</taxon>
        <taxon>Ecdysozoa</taxon>
        <taxon>Nematoda</taxon>
        <taxon>Chromadorea</taxon>
        <taxon>Rhabditida</taxon>
        <taxon>Tylenchina</taxon>
        <taxon>Panagrolaimomorpha</taxon>
        <taxon>Panagrolaimoidea</taxon>
        <taxon>Panagrolaimidae</taxon>
        <taxon>Panagrellus</taxon>
    </lineage>
</organism>
<dbReference type="AlphaFoldDB" id="A0A7E4VUK1"/>
<dbReference type="Proteomes" id="UP000492821">
    <property type="component" value="Unassembled WGS sequence"/>
</dbReference>
<feature type="transmembrane region" description="Helical" evidence="1">
    <location>
        <begin position="104"/>
        <end position="121"/>
    </location>
</feature>
<reference evidence="3" key="2">
    <citation type="submission" date="2020-10" db="UniProtKB">
        <authorList>
            <consortium name="WormBaseParasite"/>
        </authorList>
    </citation>
    <scope>IDENTIFICATION</scope>
</reference>
<evidence type="ECO:0000313" key="2">
    <source>
        <dbReference type="Proteomes" id="UP000492821"/>
    </source>
</evidence>
<keyword evidence="1" id="KW-0812">Transmembrane</keyword>
<keyword evidence="2" id="KW-1185">Reference proteome</keyword>